<sequence length="253" mass="28286">MLNRSFERQLTPTSVSPPMIMPPANIPLANANVWIVVPAYNEQPRLEKSLSTLVGGPWNVVVVDDGSTDRTHEIARRYPVWVLKHPVNCGQGAALKTGFDFALENGAEVIVTYDADGQHDAREIEALVTPIVNGEVDVVLGSRFLGETYDMPWSRWAILKAGIVFTKYFSGISLTDTHNGFRAFSRSAIEQIQITHPRMAYASEILEEIVRHGISYKEVPVTITYSRETLTKGQSSWEAFRITGHLLTGRYLR</sequence>
<dbReference type="Pfam" id="PF00535">
    <property type="entry name" value="Glycos_transf_2"/>
    <property type="match status" value="1"/>
</dbReference>
<dbReference type="AlphaFoldDB" id="F0SFH4"/>
<feature type="domain" description="Glycosyltransferase 2-like" evidence="1">
    <location>
        <begin position="35"/>
        <end position="192"/>
    </location>
</feature>
<name>F0SFH4_RUBBR</name>
<evidence type="ECO:0000259" key="1">
    <source>
        <dbReference type="Pfam" id="PF00535"/>
    </source>
</evidence>
<reference evidence="3" key="1">
    <citation type="submission" date="2011-02" db="EMBL/GenBank/DDBJ databases">
        <title>The complete genome of Planctomyces brasiliensis DSM 5305.</title>
        <authorList>
            <person name="Lucas S."/>
            <person name="Copeland A."/>
            <person name="Lapidus A."/>
            <person name="Bruce D."/>
            <person name="Goodwin L."/>
            <person name="Pitluck S."/>
            <person name="Kyrpides N."/>
            <person name="Mavromatis K."/>
            <person name="Pagani I."/>
            <person name="Ivanova N."/>
            <person name="Ovchinnikova G."/>
            <person name="Lu M."/>
            <person name="Detter J.C."/>
            <person name="Han C."/>
            <person name="Land M."/>
            <person name="Hauser L."/>
            <person name="Markowitz V."/>
            <person name="Cheng J.-F."/>
            <person name="Hugenholtz P."/>
            <person name="Woyke T."/>
            <person name="Wu D."/>
            <person name="Tindall B."/>
            <person name="Pomrenke H.G."/>
            <person name="Brambilla E."/>
            <person name="Klenk H.-P."/>
            <person name="Eisen J.A."/>
        </authorList>
    </citation>
    <scope>NUCLEOTIDE SEQUENCE [LARGE SCALE GENOMIC DNA]</scope>
    <source>
        <strain evidence="3">ATCC 49424 / DSM 5305 / JCM 21570 / NBRC 103401 / IFAM 1448</strain>
    </source>
</reference>
<dbReference type="Proteomes" id="UP000006860">
    <property type="component" value="Chromosome"/>
</dbReference>
<dbReference type="GO" id="GO:0016740">
    <property type="term" value="F:transferase activity"/>
    <property type="evidence" value="ECO:0007669"/>
    <property type="project" value="UniProtKB-KW"/>
</dbReference>
<gene>
    <name evidence="2" type="ordered locus">Plabr_1771</name>
</gene>
<keyword evidence="2" id="KW-0808">Transferase</keyword>
<dbReference type="Gene3D" id="3.90.550.10">
    <property type="entry name" value="Spore Coat Polysaccharide Biosynthesis Protein SpsA, Chain A"/>
    <property type="match status" value="1"/>
</dbReference>
<dbReference type="PANTHER" id="PTHR48090:SF7">
    <property type="entry name" value="RFBJ PROTEIN"/>
    <property type="match status" value="1"/>
</dbReference>
<keyword evidence="3" id="KW-1185">Reference proteome</keyword>
<dbReference type="EMBL" id="CP002546">
    <property type="protein sequence ID" value="ADY59381.1"/>
    <property type="molecule type" value="Genomic_DNA"/>
</dbReference>
<accession>F0SFH4</accession>
<dbReference type="InterPro" id="IPR001173">
    <property type="entry name" value="Glyco_trans_2-like"/>
</dbReference>
<evidence type="ECO:0000313" key="3">
    <source>
        <dbReference type="Proteomes" id="UP000006860"/>
    </source>
</evidence>
<dbReference type="CDD" id="cd04179">
    <property type="entry name" value="DPM_DPG-synthase_like"/>
    <property type="match status" value="1"/>
</dbReference>
<dbReference type="SUPFAM" id="SSF53448">
    <property type="entry name" value="Nucleotide-diphospho-sugar transferases"/>
    <property type="match status" value="1"/>
</dbReference>
<evidence type="ECO:0000313" key="2">
    <source>
        <dbReference type="EMBL" id="ADY59381.1"/>
    </source>
</evidence>
<dbReference type="InterPro" id="IPR029044">
    <property type="entry name" value="Nucleotide-diphossugar_trans"/>
</dbReference>
<dbReference type="eggNOG" id="COG1215">
    <property type="taxonomic scope" value="Bacteria"/>
</dbReference>
<dbReference type="KEGG" id="pbs:Plabr_1771"/>
<protein>
    <submittedName>
        <fullName evidence="2">Glycosyl transferase family 2</fullName>
    </submittedName>
</protein>
<dbReference type="HOGENOM" id="CLU_033536_7_4_0"/>
<proteinExistence type="predicted"/>
<organism evidence="2 3">
    <name type="scientific">Rubinisphaera brasiliensis (strain ATCC 49424 / DSM 5305 / JCM 21570 / IAM 15109 / NBRC 103401 / IFAM 1448)</name>
    <name type="common">Planctomyces brasiliensis</name>
    <dbReference type="NCBI Taxonomy" id="756272"/>
    <lineage>
        <taxon>Bacteria</taxon>
        <taxon>Pseudomonadati</taxon>
        <taxon>Planctomycetota</taxon>
        <taxon>Planctomycetia</taxon>
        <taxon>Planctomycetales</taxon>
        <taxon>Planctomycetaceae</taxon>
        <taxon>Rubinisphaera</taxon>
    </lineage>
</organism>
<dbReference type="InterPro" id="IPR050256">
    <property type="entry name" value="Glycosyltransferase_2"/>
</dbReference>
<dbReference type="STRING" id="756272.Plabr_1771"/>
<dbReference type="PANTHER" id="PTHR48090">
    <property type="entry name" value="UNDECAPRENYL-PHOSPHATE 4-DEOXY-4-FORMAMIDO-L-ARABINOSE TRANSFERASE-RELATED"/>
    <property type="match status" value="1"/>
</dbReference>